<dbReference type="RefSeq" id="XP_068360410.1">
    <property type="nucleotide sequence ID" value="XM_068503851.1"/>
</dbReference>
<dbReference type="GeneID" id="94838555"/>
<sequence length="343" mass="40489">MIDENPLSLLLEEISEKKKEAEQKIRPLREKKESIQKELQDLKNNNSNLKAKMISQHESELTSMKSQFIEQKKQLNSNFDYLSSKIYNKSLADDLLFLSKYEEEKSQMLNEIKSLNQETEKSIENMKQKTSLLLLPFRDSIEFDKMRIVEIKQQIEKLTDKNLVINKVDKTRKGPRKTHIDAKIDEKQGEIENAKLMFDIQVEKIDKSFHNQKQIAKYQLTKLKQKLNEIKQKQDASLLKIENLKSAHKNKMIELKMTLIKLTDPKPMKVVKKKKDQTQKLQQKKNDCIEMQSLIERKTETLKKLKERNQTLIQSIRKLNWCLSNPTDVTYNNVSKYHTGLEI</sequence>
<comment type="caution">
    <text evidence="2">The sequence shown here is derived from an EMBL/GenBank/DDBJ whole genome shotgun (WGS) entry which is preliminary data.</text>
</comment>
<dbReference type="EMBL" id="MLAK01000702">
    <property type="protein sequence ID" value="OHT07274.1"/>
    <property type="molecule type" value="Genomic_DNA"/>
</dbReference>
<feature type="coiled-coil region" evidence="1">
    <location>
        <begin position="288"/>
        <end position="315"/>
    </location>
</feature>
<name>A0A1J4K8H5_9EUKA</name>
<evidence type="ECO:0000313" key="2">
    <source>
        <dbReference type="EMBL" id="OHT07274.1"/>
    </source>
</evidence>
<evidence type="ECO:0000256" key="1">
    <source>
        <dbReference type="SAM" id="Coils"/>
    </source>
</evidence>
<dbReference type="AlphaFoldDB" id="A0A1J4K8H5"/>
<feature type="coiled-coil region" evidence="1">
    <location>
        <begin position="98"/>
        <end position="161"/>
    </location>
</feature>
<proteinExistence type="predicted"/>
<organism evidence="2 3">
    <name type="scientific">Tritrichomonas foetus</name>
    <dbReference type="NCBI Taxonomy" id="1144522"/>
    <lineage>
        <taxon>Eukaryota</taxon>
        <taxon>Metamonada</taxon>
        <taxon>Parabasalia</taxon>
        <taxon>Tritrichomonadida</taxon>
        <taxon>Tritrichomonadidae</taxon>
        <taxon>Tritrichomonas</taxon>
    </lineage>
</organism>
<accession>A0A1J4K8H5</accession>
<keyword evidence="3" id="KW-1185">Reference proteome</keyword>
<gene>
    <name evidence="2" type="ORF">TRFO_24612</name>
</gene>
<feature type="coiled-coil region" evidence="1">
    <location>
        <begin position="11"/>
        <end position="59"/>
    </location>
</feature>
<protein>
    <submittedName>
        <fullName evidence="2">Uncharacterized protein</fullName>
    </submittedName>
</protein>
<keyword evidence="1" id="KW-0175">Coiled coil</keyword>
<evidence type="ECO:0000313" key="3">
    <source>
        <dbReference type="Proteomes" id="UP000179807"/>
    </source>
</evidence>
<dbReference type="VEuPathDB" id="TrichDB:TRFO_24612"/>
<reference evidence="2" key="1">
    <citation type="submission" date="2016-10" db="EMBL/GenBank/DDBJ databases">
        <authorList>
            <person name="Benchimol M."/>
            <person name="Almeida L.G."/>
            <person name="Vasconcelos A.T."/>
            <person name="Perreira-Neves A."/>
            <person name="Rosa I.A."/>
            <person name="Tasca T."/>
            <person name="Bogo M.R."/>
            <person name="de Souza W."/>
        </authorList>
    </citation>
    <scope>NUCLEOTIDE SEQUENCE [LARGE SCALE GENOMIC DNA]</scope>
    <source>
        <strain evidence="2">K</strain>
    </source>
</reference>
<dbReference type="Proteomes" id="UP000179807">
    <property type="component" value="Unassembled WGS sequence"/>
</dbReference>